<reference evidence="1 2" key="1">
    <citation type="submission" date="2019-10" db="EMBL/GenBank/DDBJ databases">
        <title>Streptomyces sp. strain GY16 isolated from leaves of Broussonetia papyrifera.</title>
        <authorList>
            <person name="Mo P."/>
        </authorList>
    </citation>
    <scope>NUCLEOTIDE SEQUENCE [LARGE SCALE GENOMIC DNA]</scope>
    <source>
        <strain evidence="1 2">GY16</strain>
    </source>
</reference>
<proteinExistence type="predicted"/>
<name>A0A5P8KIL7_9ACTN</name>
<dbReference type="KEGG" id="sphv:F9278_27575"/>
<dbReference type="AlphaFoldDB" id="A0A5P8KIL7"/>
<dbReference type="EMBL" id="CP045096">
    <property type="protein sequence ID" value="QFR02857.1"/>
    <property type="molecule type" value="Genomic_DNA"/>
</dbReference>
<evidence type="ECO:0000313" key="2">
    <source>
        <dbReference type="Proteomes" id="UP000327294"/>
    </source>
</evidence>
<protein>
    <submittedName>
        <fullName evidence="1">Immunity 49 family protein</fullName>
    </submittedName>
</protein>
<keyword evidence="2" id="KW-1185">Reference proteome</keyword>
<dbReference type="InterPro" id="IPR029074">
    <property type="entry name" value="Imm49"/>
</dbReference>
<accession>A0A5P8KIL7</accession>
<evidence type="ECO:0000313" key="1">
    <source>
        <dbReference type="EMBL" id="QFR02857.1"/>
    </source>
</evidence>
<dbReference type="Proteomes" id="UP000327294">
    <property type="component" value="Chromosome"/>
</dbReference>
<gene>
    <name evidence="1" type="ORF">F9278_27575</name>
</gene>
<organism evidence="1 2">
    <name type="scientific">Streptomyces phaeolivaceus</name>
    <dbReference type="NCBI Taxonomy" id="2653200"/>
    <lineage>
        <taxon>Bacteria</taxon>
        <taxon>Bacillati</taxon>
        <taxon>Actinomycetota</taxon>
        <taxon>Actinomycetes</taxon>
        <taxon>Kitasatosporales</taxon>
        <taxon>Streptomycetaceae</taxon>
        <taxon>Streptomyces</taxon>
    </lineage>
</organism>
<sequence>MDETLTLFQARAVLDPDAAELETWEAAVSAMQVGTAAFMAAQATDGVVECRIMDEVRTIAATGPQFYANAGNWLATLWFVIICRDQERMDAMCQVPVELLRASGAHGDEYVYHWVDALQTYWLEHPGLVEKMQAAITASYPEIATIAPRDLLQNVLYQPINLFSHFLRKDHEGFNAALVEALELHKTYWTATAERVADLNGVIALGPLAIACLAYDAGFPIEVESEYLPKELLERSWVGEFET</sequence>
<dbReference type="Pfam" id="PF15575">
    <property type="entry name" value="Imm49"/>
    <property type="match status" value="1"/>
</dbReference>